<dbReference type="EMBL" id="CAJNOU010004216">
    <property type="protein sequence ID" value="CAF1431963.1"/>
    <property type="molecule type" value="Genomic_DNA"/>
</dbReference>
<comment type="caution">
    <text evidence="1">The sequence shown here is derived from an EMBL/GenBank/DDBJ whole genome shotgun (WGS) entry which is preliminary data.</text>
</comment>
<proteinExistence type="predicted"/>
<dbReference type="EMBL" id="CAJOBE010004816">
    <property type="protein sequence ID" value="CAF3948410.1"/>
    <property type="molecule type" value="Genomic_DNA"/>
</dbReference>
<sequence length="64" mass="7122">NALPKYHTTCSLGTWVADDTLVMIKKKYEIIDVSTDSVGRITCLKILYNNISIITISVYASAQK</sequence>
<organism evidence="1 3">
    <name type="scientific">Rotaria sordida</name>
    <dbReference type="NCBI Taxonomy" id="392033"/>
    <lineage>
        <taxon>Eukaryota</taxon>
        <taxon>Metazoa</taxon>
        <taxon>Spiralia</taxon>
        <taxon>Gnathifera</taxon>
        <taxon>Rotifera</taxon>
        <taxon>Eurotatoria</taxon>
        <taxon>Bdelloidea</taxon>
        <taxon>Philodinida</taxon>
        <taxon>Philodinidae</taxon>
        <taxon>Rotaria</taxon>
    </lineage>
</organism>
<gene>
    <name evidence="2" type="ORF">FNK824_LOCUS23077</name>
    <name evidence="1" type="ORF">SEV965_LOCUS32792</name>
</gene>
<evidence type="ECO:0000313" key="2">
    <source>
        <dbReference type="EMBL" id="CAF3948410.1"/>
    </source>
</evidence>
<evidence type="ECO:0000313" key="1">
    <source>
        <dbReference type="EMBL" id="CAF1431963.1"/>
    </source>
</evidence>
<reference evidence="1" key="1">
    <citation type="submission" date="2021-02" db="EMBL/GenBank/DDBJ databases">
        <authorList>
            <person name="Nowell W R."/>
        </authorList>
    </citation>
    <scope>NUCLEOTIDE SEQUENCE</scope>
</reference>
<accession>A0A815N163</accession>
<dbReference type="Proteomes" id="UP000663889">
    <property type="component" value="Unassembled WGS sequence"/>
</dbReference>
<protein>
    <submittedName>
        <fullName evidence="1">Uncharacterized protein</fullName>
    </submittedName>
</protein>
<dbReference type="AlphaFoldDB" id="A0A815N163"/>
<name>A0A815N163_9BILA</name>
<feature type="non-terminal residue" evidence="1">
    <location>
        <position position="1"/>
    </location>
</feature>
<evidence type="ECO:0000313" key="3">
    <source>
        <dbReference type="Proteomes" id="UP000663889"/>
    </source>
</evidence>
<dbReference type="Proteomes" id="UP000663874">
    <property type="component" value="Unassembled WGS sequence"/>
</dbReference>